<dbReference type="Proteomes" id="UP000800200">
    <property type="component" value="Unassembled WGS sequence"/>
</dbReference>
<evidence type="ECO:0000313" key="2">
    <source>
        <dbReference type="EMBL" id="KAF2189544.1"/>
    </source>
</evidence>
<organism evidence="2 3">
    <name type="scientific">Zopfia rhizophila CBS 207.26</name>
    <dbReference type="NCBI Taxonomy" id="1314779"/>
    <lineage>
        <taxon>Eukaryota</taxon>
        <taxon>Fungi</taxon>
        <taxon>Dikarya</taxon>
        <taxon>Ascomycota</taxon>
        <taxon>Pezizomycotina</taxon>
        <taxon>Dothideomycetes</taxon>
        <taxon>Dothideomycetes incertae sedis</taxon>
        <taxon>Zopfiaceae</taxon>
        <taxon>Zopfia</taxon>
    </lineage>
</organism>
<name>A0A6A6ECR3_9PEZI</name>
<dbReference type="EMBL" id="ML994620">
    <property type="protein sequence ID" value="KAF2189544.1"/>
    <property type="molecule type" value="Genomic_DNA"/>
</dbReference>
<proteinExistence type="predicted"/>
<keyword evidence="1" id="KW-0812">Transmembrane</keyword>
<feature type="transmembrane region" description="Helical" evidence="1">
    <location>
        <begin position="20"/>
        <end position="44"/>
    </location>
</feature>
<sequence>MGLPVNRFYEWSRWVVLVIWLHFFVYEIGSMIVITDVVSALLIVTSSPFKQYSTLIRSMPKPASPERIPLQVC</sequence>
<reference evidence="2" key="1">
    <citation type="journal article" date="2020" name="Stud. Mycol.">
        <title>101 Dothideomycetes genomes: a test case for predicting lifestyles and emergence of pathogens.</title>
        <authorList>
            <person name="Haridas S."/>
            <person name="Albert R."/>
            <person name="Binder M."/>
            <person name="Bloem J."/>
            <person name="Labutti K."/>
            <person name="Salamov A."/>
            <person name="Andreopoulos B."/>
            <person name="Baker S."/>
            <person name="Barry K."/>
            <person name="Bills G."/>
            <person name="Bluhm B."/>
            <person name="Cannon C."/>
            <person name="Castanera R."/>
            <person name="Culley D."/>
            <person name="Daum C."/>
            <person name="Ezra D."/>
            <person name="Gonzalez J."/>
            <person name="Henrissat B."/>
            <person name="Kuo A."/>
            <person name="Liang C."/>
            <person name="Lipzen A."/>
            <person name="Lutzoni F."/>
            <person name="Magnuson J."/>
            <person name="Mondo S."/>
            <person name="Nolan M."/>
            <person name="Ohm R."/>
            <person name="Pangilinan J."/>
            <person name="Park H.-J."/>
            <person name="Ramirez L."/>
            <person name="Alfaro M."/>
            <person name="Sun H."/>
            <person name="Tritt A."/>
            <person name="Yoshinaga Y."/>
            <person name="Zwiers L.-H."/>
            <person name="Turgeon B."/>
            <person name="Goodwin S."/>
            <person name="Spatafora J."/>
            <person name="Crous P."/>
            <person name="Grigoriev I."/>
        </authorList>
    </citation>
    <scope>NUCLEOTIDE SEQUENCE</scope>
    <source>
        <strain evidence="2">CBS 207.26</strain>
    </source>
</reference>
<dbReference type="AlphaFoldDB" id="A0A6A6ECR3"/>
<keyword evidence="1" id="KW-1133">Transmembrane helix</keyword>
<gene>
    <name evidence="2" type="ORF">K469DRAFT_42358</name>
</gene>
<keyword evidence="3" id="KW-1185">Reference proteome</keyword>
<accession>A0A6A6ECR3</accession>
<protein>
    <submittedName>
        <fullName evidence="2">Uncharacterized protein</fullName>
    </submittedName>
</protein>
<evidence type="ECO:0000256" key="1">
    <source>
        <dbReference type="SAM" id="Phobius"/>
    </source>
</evidence>
<keyword evidence="1" id="KW-0472">Membrane</keyword>
<evidence type="ECO:0000313" key="3">
    <source>
        <dbReference type="Proteomes" id="UP000800200"/>
    </source>
</evidence>